<evidence type="ECO:0000256" key="3">
    <source>
        <dbReference type="ARBA" id="ARBA00022801"/>
    </source>
</evidence>
<evidence type="ECO:0000313" key="7">
    <source>
        <dbReference type="EMBL" id="KAK6945985.1"/>
    </source>
</evidence>
<sequence length="576" mass="65039">LIYLFQNKETLQIHILQGWLHMLCIMITQPPLRQACVENPHKPQYGGGIIRNPEFNSGLEGWSTFGGAKIEERVSKGDNKYIVAHSREKPYDSFSQKLYLHKHLLYTLSAWVQVNQGNASVRAVFKTRDGFKHAGVTLANAGCWSMLKGGLTLDSSGPAELYFESQDTSVEIWVDSISLQPFTMEEWNSHQQQSIEKFRKSNVKIQALDAKGNPLVGAKISIIQNALKFPLGNNINKEILNNPAHQKWFTERFTVTTFGNEMKWYSTENIQGQEDYSIPDAMLNFAKQNNIAVRGHNIFWDDPQYQPWWVKSLSKEDLAKAVQRRINSVVTRYSGQLIAWDVVNENLHFSFFESILGNDFSNNAYKTAHQLDPKTPLFLNEYNTIEESGDGASSPSKYLKKLRQIQSSAQGSLPMGIGLESHFRVPNLPYIRASLDTLASANVPIWLTEVDVLPNPNQANYLEQILREGYSHPAVKGIVMWAGRDAQGCYRMCLTDENFKNLPTGDVVDKLLREWVKRGFVGETDDNGVLEISLSHGDYEATIDHPDLLNSLLLKSFKVVPAESSEHQATLTVQAS</sequence>
<dbReference type="EMBL" id="JBAMMX010000002">
    <property type="protein sequence ID" value="KAK6945985.1"/>
    <property type="molecule type" value="Genomic_DNA"/>
</dbReference>
<dbReference type="InterPro" id="IPR003305">
    <property type="entry name" value="CenC_carb-bd"/>
</dbReference>
<dbReference type="InterPro" id="IPR008979">
    <property type="entry name" value="Galactose-bd-like_sf"/>
</dbReference>
<dbReference type="PROSITE" id="PS51760">
    <property type="entry name" value="GH10_2"/>
    <property type="match status" value="1"/>
</dbReference>
<organism evidence="7 8">
    <name type="scientific">Dillenia turbinata</name>
    <dbReference type="NCBI Taxonomy" id="194707"/>
    <lineage>
        <taxon>Eukaryota</taxon>
        <taxon>Viridiplantae</taxon>
        <taxon>Streptophyta</taxon>
        <taxon>Embryophyta</taxon>
        <taxon>Tracheophyta</taxon>
        <taxon>Spermatophyta</taxon>
        <taxon>Magnoliopsida</taxon>
        <taxon>eudicotyledons</taxon>
        <taxon>Gunneridae</taxon>
        <taxon>Pentapetalae</taxon>
        <taxon>Dilleniales</taxon>
        <taxon>Dilleniaceae</taxon>
        <taxon>Dillenia</taxon>
    </lineage>
</organism>
<dbReference type="InterPro" id="IPR001000">
    <property type="entry name" value="GH10_dom"/>
</dbReference>
<evidence type="ECO:0000256" key="1">
    <source>
        <dbReference type="ARBA" id="ARBA00007495"/>
    </source>
</evidence>
<evidence type="ECO:0000256" key="5">
    <source>
        <dbReference type="ARBA" id="ARBA00023326"/>
    </source>
</evidence>
<evidence type="ECO:0000256" key="4">
    <source>
        <dbReference type="ARBA" id="ARBA00023277"/>
    </source>
</evidence>
<keyword evidence="5" id="KW-0624">Polysaccharide degradation</keyword>
<dbReference type="Pfam" id="PF02018">
    <property type="entry name" value="CBM_4_9"/>
    <property type="match status" value="1"/>
</dbReference>
<name>A0AAN8W623_9MAGN</name>
<proteinExistence type="inferred from homology"/>
<dbReference type="GO" id="GO:0000272">
    <property type="term" value="P:polysaccharide catabolic process"/>
    <property type="evidence" value="ECO:0007669"/>
    <property type="project" value="UniProtKB-KW"/>
</dbReference>
<dbReference type="AlphaFoldDB" id="A0AAN8W623"/>
<keyword evidence="3 7" id="KW-0378">Hydrolase</keyword>
<evidence type="ECO:0000313" key="8">
    <source>
        <dbReference type="Proteomes" id="UP001370490"/>
    </source>
</evidence>
<dbReference type="Pfam" id="PF00331">
    <property type="entry name" value="Glyco_hydro_10"/>
    <property type="match status" value="1"/>
</dbReference>
<feature type="domain" description="GH10" evidence="6">
    <location>
        <begin position="217"/>
        <end position="511"/>
    </location>
</feature>
<dbReference type="InterPro" id="IPR017853">
    <property type="entry name" value="GH"/>
</dbReference>
<dbReference type="SMART" id="SM00633">
    <property type="entry name" value="Glyco_10"/>
    <property type="match status" value="1"/>
</dbReference>
<dbReference type="Gene3D" id="3.20.20.80">
    <property type="entry name" value="Glycosidases"/>
    <property type="match status" value="1"/>
</dbReference>
<keyword evidence="8" id="KW-1185">Reference proteome</keyword>
<keyword evidence="2" id="KW-0677">Repeat</keyword>
<dbReference type="Proteomes" id="UP001370490">
    <property type="component" value="Unassembled WGS sequence"/>
</dbReference>
<reference evidence="7 8" key="1">
    <citation type="submission" date="2023-12" db="EMBL/GenBank/DDBJ databases">
        <title>A high-quality genome assembly for Dillenia turbinata (Dilleniales).</title>
        <authorList>
            <person name="Chanderbali A."/>
        </authorList>
    </citation>
    <scope>NUCLEOTIDE SEQUENCE [LARGE SCALE GENOMIC DNA]</scope>
    <source>
        <strain evidence="7">LSX21</strain>
        <tissue evidence="7">Leaf</tissue>
    </source>
</reference>
<dbReference type="GO" id="GO:0031176">
    <property type="term" value="F:endo-1,4-beta-xylanase activity"/>
    <property type="evidence" value="ECO:0007669"/>
    <property type="project" value="UniProtKB-ARBA"/>
</dbReference>
<evidence type="ECO:0000256" key="2">
    <source>
        <dbReference type="ARBA" id="ARBA00022737"/>
    </source>
</evidence>
<dbReference type="InterPro" id="IPR044846">
    <property type="entry name" value="GH10"/>
</dbReference>
<keyword evidence="4" id="KW-0119">Carbohydrate metabolism</keyword>
<comment type="similarity">
    <text evidence="1">Belongs to the glycosyl hydrolase 10 (cellulase F) family.</text>
</comment>
<dbReference type="SUPFAM" id="SSF51445">
    <property type="entry name" value="(Trans)glycosidases"/>
    <property type="match status" value="1"/>
</dbReference>
<comment type="caution">
    <text evidence="7">The sequence shown here is derived from an EMBL/GenBank/DDBJ whole genome shotgun (WGS) entry which is preliminary data.</text>
</comment>
<protein>
    <submittedName>
        <fullName evidence="7">Glycoside hydrolase family 10 domain</fullName>
    </submittedName>
</protein>
<gene>
    <name evidence="7" type="ORF">RJ641_013529</name>
</gene>
<evidence type="ECO:0000259" key="6">
    <source>
        <dbReference type="PROSITE" id="PS51760"/>
    </source>
</evidence>
<accession>A0AAN8W623</accession>
<dbReference type="PANTHER" id="PTHR31490:SF2">
    <property type="entry name" value="GLYCOSYL HYDROLASE FAMILY 10 PROTEIN"/>
    <property type="match status" value="1"/>
</dbReference>
<dbReference type="PANTHER" id="PTHR31490">
    <property type="entry name" value="GLYCOSYL HYDROLASE"/>
    <property type="match status" value="1"/>
</dbReference>
<feature type="non-terminal residue" evidence="7">
    <location>
        <position position="1"/>
    </location>
</feature>
<dbReference type="Gene3D" id="2.60.120.260">
    <property type="entry name" value="Galactose-binding domain-like"/>
    <property type="match status" value="1"/>
</dbReference>
<dbReference type="SUPFAM" id="SSF49785">
    <property type="entry name" value="Galactose-binding domain-like"/>
    <property type="match status" value="1"/>
</dbReference>